<sequence length="50" mass="5598">RMLYYSKICPLHAIKGVKIYSGVTGFLLLTLVERLHTDGYQTVVVLGKDS</sequence>
<protein>
    <submittedName>
        <fullName evidence="1">Uncharacterized protein</fullName>
    </submittedName>
</protein>
<reference evidence="1" key="1">
    <citation type="submission" date="2022-04" db="EMBL/GenBank/DDBJ databases">
        <authorList>
            <person name="Xu L."/>
            <person name="Lv Z."/>
        </authorList>
    </citation>
    <scope>NUCLEOTIDE SEQUENCE</scope>
    <source>
        <strain evidence="1">LV_2022a</strain>
    </source>
</reference>
<name>A0AAE1Z612_SCHME</name>
<proteinExistence type="predicted"/>
<dbReference type="Proteomes" id="UP001292079">
    <property type="component" value="Unassembled WGS sequence"/>
</dbReference>
<organism evidence="1 2">
    <name type="scientific">Schistosoma mekongi</name>
    <name type="common">Parasitic worm</name>
    <dbReference type="NCBI Taxonomy" id="38744"/>
    <lineage>
        <taxon>Eukaryota</taxon>
        <taxon>Metazoa</taxon>
        <taxon>Spiralia</taxon>
        <taxon>Lophotrochozoa</taxon>
        <taxon>Platyhelminthes</taxon>
        <taxon>Trematoda</taxon>
        <taxon>Digenea</taxon>
        <taxon>Strigeidida</taxon>
        <taxon>Schistosomatoidea</taxon>
        <taxon>Schistosomatidae</taxon>
        <taxon>Schistosoma</taxon>
    </lineage>
</organism>
<evidence type="ECO:0000313" key="1">
    <source>
        <dbReference type="EMBL" id="KAK4467527.1"/>
    </source>
</evidence>
<dbReference type="AlphaFoldDB" id="A0AAE1Z612"/>
<feature type="non-terminal residue" evidence="1">
    <location>
        <position position="1"/>
    </location>
</feature>
<accession>A0AAE1Z612</accession>
<feature type="non-terminal residue" evidence="1">
    <location>
        <position position="50"/>
    </location>
</feature>
<comment type="caution">
    <text evidence="1">The sequence shown here is derived from an EMBL/GenBank/DDBJ whole genome shotgun (WGS) entry which is preliminary data.</text>
</comment>
<gene>
    <name evidence="1" type="ORF">MN116_008914</name>
</gene>
<evidence type="ECO:0000313" key="2">
    <source>
        <dbReference type="Proteomes" id="UP001292079"/>
    </source>
</evidence>
<dbReference type="EMBL" id="JALJAT010000022">
    <property type="protein sequence ID" value="KAK4467527.1"/>
    <property type="molecule type" value="Genomic_DNA"/>
</dbReference>
<keyword evidence="2" id="KW-1185">Reference proteome</keyword>
<reference evidence="1" key="2">
    <citation type="journal article" date="2023" name="Infect Dis Poverty">
        <title>Chromosome-scale genome of the human blood fluke Schistosoma mekongi and its implications for public health.</title>
        <authorList>
            <person name="Zhou M."/>
            <person name="Xu L."/>
            <person name="Xu D."/>
            <person name="Chen W."/>
            <person name="Khan J."/>
            <person name="Hu Y."/>
            <person name="Huang H."/>
            <person name="Wei H."/>
            <person name="Zhang Y."/>
            <person name="Chusongsang P."/>
            <person name="Tanasarnprasert K."/>
            <person name="Hu X."/>
            <person name="Limpanont Y."/>
            <person name="Lv Z."/>
        </authorList>
    </citation>
    <scope>NUCLEOTIDE SEQUENCE</scope>
    <source>
        <strain evidence="1">LV_2022a</strain>
    </source>
</reference>